<accession>A0ABX3N0G1</accession>
<protein>
    <recommendedName>
        <fullName evidence="1">Peptidoglycan binding-like domain-containing protein</fullName>
    </recommendedName>
</protein>
<evidence type="ECO:0000313" key="3">
    <source>
        <dbReference type="Proteomes" id="UP000190787"/>
    </source>
</evidence>
<name>A0ABX3N0G1_9RHOB</name>
<dbReference type="InterPro" id="IPR036365">
    <property type="entry name" value="PGBD-like_sf"/>
</dbReference>
<dbReference type="InterPro" id="IPR036366">
    <property type="entry name" value="PGBDSf"/>
</dbReference>
<evidence type="ECO:0000313" key="2">
    <source>
        <dbReference type="EMBL" id="OOY25432.1"/>
    </source>
</evidence>
<dbReference type="Gene3D" id="1.10.101.10">
    <property type="entry name" value="PGBD-like superfamily/PGBD"/>
    <property type="match status" value="1"/>
</dbReference>
<organism evidence="2 3">
    <name type="scientific">Thioclava sediminum</name>
    <dbReference type="NCBI Taxonomy" id="1915319"/>
    <lineage>
        <taxon>Bacteria</taxon>
        <taxon>Pseudomonadati</taxon>
        <taxon>Pseudomonadota</taxon>
        <taxon>Alphaproteobacteria</taxon>
        <taxon>Rhodobacterales</taxon>
        <taxon>Paracoccaceae</taxon>
        <taxon>Thioclava</taxon>
    </lineage>
</organism>
<dbReference type="InterPro" id="IPR002477">
    <property type="entry name" value="Peptidoglycan-bd-like"/>
</dbReference>
<feature type="domain" description="Peptidoglycan binding-like" evidence="1">
    <location>
        <begin position="129"/>
        <end position="168"/>
    </location>
</feature>
<proteinExistence type="predicted"/>
<dbReference type="EMBL" id="MPZV01000001">
    <property type="protein sequence ID" value="OOY25432.1"/>
    <property type="molecule type" value="Genomic_DNA"/>
</dbReference>
<keyword evidence="3" id="KW-1185">Reference proteome</keyword>
<dbReference type="Proteomes" id="UP000190787">
    <property type="component" value="Unassembled WGS sequence"/>
</dbReference>
<gene>
    <name evidence="2" type="ORF">BMI91_03195</name>
</gene>
<evidence type="ECO:0000259" key="1">
    <source>
        <dbReference type="Pfam" id="PF01471"/>
    </source>
</evidence>
<reference evidence="2 3" key="1">
    <citation type="submission" date="2016-11" db="EMBL/GenBank/DDBJ databases">
        <title>A multilocus sequence analysis scheme for characterization of bacteria in the genus Thioclava.</title>
        <authorList>
            <person name="Liu Y."/>
            <person name="Shao Z."/>
        </authorList>
    </citation>
    <scope>NUCLEOTIDE SEQUENCE [LARGE SCALE GENOMIC DNA]</scope>
    <source>
        <strain evidence="2 3">TAW-CT134</strain>
    </source>
</reference>
<dbReference type="PROSITE" id="PS51257">
    <property type="entry name" value="PROKAR_LIPOPROTEIN"/>
    <property type="match status" value="1"/>
</dbReference>
<sequence length="187" mass="19793">MRQIAENFGTARAMLLALGVTMGLAGCQPTAQGSEAAPKDPPAKTLAHVLQSRPPADDAQGCFTQLKGPAKVETVTGQVQVIPEQRDPKTGKVTQPAIYRELSGQKLVDSGKPRYFESVCSEDLTPAFVAMTQRALALRGLYSGPADGKLDPATGRAIAAYQAPRGLDSPTLSVRAAQELGLYIWSN</sequence>
<dbReference type="SUPFAM" id="SSF47090">
    <property type="entry name" value="PGBD-like"/>
    <property type="match status" value="1"/>
</dbReference>
<comment type="caution">
    <text evidence="2">The sequence shown here is derived from an EMBL/GenBank/DDBJ whole genome shotgun (WGS) entry which is preliminary data.</text>
</comment>
<dbReference type="Pfam" id="PF01471">
    <property type="entry name" value="PG_binding_1"/>
    <property type="match status" value="1"/>
</dbReference>
<dbReference type="RefSeq" id="WP_078546289.1">
    <property type="nucleotide sequence ID" value="NZ_MPZV01000001.1"/>
</dbReference>